<organism evidence="6 7">
    <name type="scientific">Paracoccus alcaliphilus</name>
    <dbReference type="NCBI Taxonomy" id="34002"/>
    <lineage>
        <taxon>Bacteria</taxon>
        <taxon>Pseudomonadati</taxon>
        <taxon>Pseudomonadota</taxon>
        <taxon>Alphaproteobacteria</taxon>
        <taxon>Rhodobacterales</taxon>
        <taxon>Paracoccaceae</taxon>
        <taxon>Paracoccus</taxon>
    </lineage>
</organism>
<dbReference type="Proteomes" id="UP000199054">
    <property type="component" value="Unassembled WGS sequence"/>
</dbReference>
<dbReference type="AlphaFoldDB" id="A0A1H8EFA3"/>
<dbReference type="SUPFAM" id="SSF50129">
    <property type="entry name" value="GroES-like"/>
    <property type="match status" value="1"/>
</dbReference>
<keyword evidence="3" id="KW-0560">Oxidoreductase</keyword>
<dbReference type="EMBL" id="FODE01000002">
    <property type="protein sequence ID" value="SEN17428.1"/>
    <property type="molecule type" value="Genomic_DNA"/>
</dbReference>
<dbReference type="Gene3D" id="3.40.50.720">
    <property type="entry name" value="NAD(P)-binding Rossmann-like Domain"/>
    <property type="match status" value="1"/>
</dbReference>
<dbReference type="InterPro" id="IPR002328">
    <property type="entry name" value="ADH_Zn_CS"/>
</dbReference>
<dbReference type="SUPFAM" id="SSF51735">
    <property type="entry name" value="NAD(P)-binding Rossmann-fold domains"/>
    <property type="match status" value="1"/>
</dbReference>
<evidence type="ECO:0000256" key="2">
    <source>
        <dbReference type="ARBA" id="ARBA00022833"/>
    </source>
</evidence>
<dbReference type="RefSeq" id="WP_090610254.1">
    <property type="nucleotide sequence ID" value="NZ_CP067127.1"/>
</dbReference>
<dbReference type="PANTHER" id="PTHR43401">
    <property type="entry name" value="L-THREONINE 3-DEHYDROGENASE"/>
    <property type="match status" value="1"/>
</dbReference>
<dbReference type="InterPro" id="IPR013149">
    <property type="entry name" value="ADH-like_C"/>
</dbReference>
<dbReference type="Pfam" id="PF00107">
    <property type="entry name" value="ADH_zinc_N"/>
    <property type="match status" value="1"/>
</dbReference>
<accession>A0A1H8EFA3</accession>
<dbReference type="STRING" id="34002.SAMN04489859_100215"/>
<keyword evidence="1 4" id="KW-0479">Metal-binding</keyword>
<sequence>MKAAFYTGQRTFQLRDIARPDPAADEVEVRVAFNGICGTDLHAYHGAMDGRIGVSRILGHEMSGRIARLGANVTGLAEGQPVVIRPLNSCGACPACTRGLSHICHNLSFLGLDTDGALQEYWSVPAHAVHTLPDGVSLEHAALTEPVAVACHDVRRGRVQPDEDVLIIGGGPIGLLIAMVARAAGANVTLSEVNPARIAIARGLGFATLDPRETDVAAAVMQATGTKGADVVFEVSGTAAGTALMTDAAAARGRIVMVAIHTTRPPVDLFRFFWRELELIGARVYEPQDFDQAIALIASGGIDARTMITDIQPLEDVGRAFAALDDSASGQAMKSLIRVGAPD</sequence>
<protein>
    <submittedName>
        <fullName evidence="6">2-desacetyl-2-hydroxyethyl bacteriochlorophyllide A dehydrogenase</fullName>
    </submittedName>
</protein>
<dbReference type="Pfam" id="PF08240">
    <property type="entry name" value="ADH_N"/>
    <property type="match status" value="1"/>
</dbReference>
<gene>
    <name evidence="6" type="ORF">SAMN04489859_100215</name>
</gene>
<evidence type="ECO:0000259" key="5">
    <source>
        <dbReference type="SMART" id="SM00829"/>
    </source>
</evidence>
<dbReference type="InterPro" id="IPR013154">
    <property type="entry name" value="ADH-like_N"/>
</dbReference>
<keyword evidence="7" id="KW-1185">Reference proteome</keyword>
<keyword evidence="2 4" id="KW-0862">Zinc</keyword>
<dbReference type="GO" id="GO:0008270">
    <property type="term" value="F:zinc ion binding"/>
    <property type="evidence" value="ECO:0007669"/>
    <property type="project" value="InterPro"/>
</dbReference>
<comment type="similarity">
    <text evidence="4">Belongs to the zinc-containing alcohol dehydrogenase family.</text>
</comment>
<evidence type="ECO:0000313" key="6">
    <source>
        <dbReference type="EMBL" id="SEN17428.1"/>
    </source>
</evidence>
<name>A0A1H8EFA3_9RHOB</name>
<dbReference type="InterPro" id="IPR020843">
    <property type="entry name" value="ER"/>
</dbReference>
<dbReference type="PROSITE" id="PS00059">
    <property type="entry name" value="ADH_ZINC"/>
    <property type="match status" value="1"/>
</dbReference>
<dbReference type="GO" id="GO:0016616">
    <property type="term" value="F:oxidoreductase activity, acting on the CH-OH group of donors, NAD or NADP as acceptor"/>
    <property type="evidence" value="ECO:0007669"/>
    <property type="project" value="UniProtKB-ARBA"/>
</dbReference>
<proteinExistence type="inferred from homology"/>
<dbReference type="SMART" id="SM00829">
    <property type="entry name" value="PKS_ER"/>
    <property type="match status" value="1"/>
</dbReference>
<evidence type="ECO:0000256" key="3">
    <source>
        <dbReference type="ARBA" id="ARBA00023002"/>
    </source>
</evidence>
<reference evidence="6 7" key="1">
    <citation type="submission" date="2016-10" db="EMBL/GenBank/DDBJ databases">
        <authorList>
            <person name="de Groot N.N."/>
        </authorList>
    </citation>
    <scope>NUCLEOTIDE SEQUENCE [LARGE SCALE GENOMIC DNA]</scope>
    <source>
        <strain evidence="6 7">DSM 8512</strain>
    </source>
</reference>
<dbReference type="PANTHER" id="PTHR43401:SF2">
    <property type="entry name" value="L-THREONINE 3-DEHYDROGENASE"/>
    <property type="match status" value="1"/>
</dbReference>
<dbReference type="InterPro" id="IPR011032">
    <property type="entry name" value="GroES-like_sf"/>
</dbReference>
<evidence type="ECO:0000256" key="1">
    <source>
        <dbReference type="ARBA" id="ARBA00022723"/>
    </source>
</evidence>
<feature type="domain" description="Enoyl reductase (ER)" evidence="5">
    <location>
        <begin position="8"/>
        <end position="308"/>
    </location>
</feature>
<dbReference type="InterPro" id="IPR036291">
    <property type="entry name" value="NAD(P)-bd_dom_sf"/>
</dbReference>
<comment type="cofactor">
    <cofactor evidence="4">
        <name>Zn(2+)</name>
        <dbReference type="ChEBI" id="CHEBI:29105"/>
    </cofactor>
</comment>
<evidence type="ECO:0000313" key="7">
    <source>
        <dbReference type="Proteomes" id="UP000199054"/>
    </source>
</evidence>
<evidence type="ECO:0000256" key="4">
    <source>
        <dbReference type="RuleBase" id="RU361277"/>
    </source>
</evidence>
<dbReference type="Gene3D" id="3.90.180.10">
    <property type="entry name" value="Medium-chain alcohol dehydrogenases, catalytic domain"/>
    <property type="match status" value="1"/>
</dbReference>
<dbReference type="OrthoDB" id="9809185at2"/>
<dbReference type="InterPro" id="IPR050129">
    <property type="entry name" value="Zn_alcohol_dh"/>
</dbReference>